<dbReference type="PROSITE" id="PS50835">
    <property type="entry name" value="IG_LIKE"/>
    <property type="match status" value="1"/>
</dbReference>
<gene>
    <name evidence="2" type="primary">NEGR1</name>
    <name evidence="2" type="ORF">EVAR_44802_1</name>
</gene>
<accession>A0A4C1X713</accession>
<dbReference type="InterPro" id="IPR007110">
    <property type="entry name" value="Ig-like_dom"/>
</dbReference>
<sequence>MGHLRVVIPPDILDDDWSEASAVEGGSVELKCSATGEPAPSVSWRRTGGRHIVFRDNHGKPLKGNPISLEGVFKRLILPTSREFSALYGFIGFGFIVN</sequence>
<dbReference type="AlphaFoldDB" id="A0A4C1X713"/>
<evidence type="ECO:0000313" key="2">
    <source>
        <dbReference type="EMBL" id="GBP59586.1"/>
    </source>
</evidence>
<name>A0A4C1X713_EUMVA</name>
<reference evidence="2 3" key="1">
    <citation type="journal article" date="2019" name="Commun. Biol.">
        <title>The bagworm genome reveals a unique fibroin gene that provides high tensile strength.</title>
        <authorList>
            <person name="Kono N."/>
            <person name="Nakamura H."/>
            <person name="Ohtoshi R."/>
            <person name="Tomita M."/>
            <person name="Numata K."/>
            <person name="Arakawa K."/>
        </authorList>
    </citation>
    <scope>NUCLEOTIDE SEQUENCE [LARGE SCALE GENOMIC DNA]</scope>
</reference>
<dbReference type="Pfam" id="PF13927">
    <property type="entry name" value="Ig_3"/>
    <property type="match status" value="1"/>
</dbReference>
<dbReference type="InterPro" id="IPR013783">
    <property type="entry name" value="Ig-like_fold"/>
</dbReference>
<dbReference type="STRING" id="151549.A0A4C1X713"/>
<dbReference type="Proteomes" id="UP000299102">
    <property type="component" value="Unassembled WGS sequence"/>
</dbReference>
<dbReference type="EMBL" id="BGZK01000765">
    <property type="protein sequence ID" value="GBP59586.1"/>
    <property type="molecule type" value="Genomic_DNA"/>
</dbReference>
<dbReference type="InterPro" id="IPR036179">
    <property type="entry name" value="Ig-like_dom_sf"/>
</dbReference>
<evidence type="ECO:0000313" key="3">
    <source>
        <dbReference type="Proteomes" id="UP000299102"/>
    </source>
</evidence>
<dbReference type="SUPFAM" id="SSF48726">
    <property type="entry name" value="Immunoglobulin"/>
    <property type="match status" value="1"/>
</dbReference>
<protein>
    <submittedName>
        <fullName evidence="2">Neuronal growth regulator 1</fullName>
    </submittedName>
</protein>
<keyword evidence="3" id="KW-1185">Reference proteome</keyword>
<organism evidence="2 3">
    <name type="scientific">Eumeta variegata</name>
    <name type="common">Bagworm moth</name>
    <name type="synonym">Eumeta japonica</name>
    <dbReference type="NCBI Taxonomy" id="151549"/>
    <lineage>
        <taxon>Eukaryota</taxon>
        <taxon>Metazoa</taxon>
        <taxon>Ecdysozoa</taxon>
        <taxon>Arthropoda</taxon>
        <taxon>Hexapoda</taxon>
        <taxon>Insecta</taxon>
        <taxon>Pterygota</taxon>
        <taxon>Neoptera</taxon>
        <taxon>Endopterygota</taxon>
        <taxon>Lepidoptera</taxon>
        <taxon>Glossata</taxon>
        <taxon>Ditrysia</taxon>
        <taxon>Tineoidea</taxon>
        <taxon>Psychidae</taxon>
        <taxon>Oiketicinae</taxon>
        <taxon>Eumeta</taxon>
    </lineage>
</organism>
<evidence type="ECO:0000259" key="1">
    <source>
        <dbReference type="PROSITE" id="PS50835"/>
    </source>
</evidence>
<dbReference type="OrthoDB" id="10012075at2759"/>
<comment type="caution">
    <text evidence="2">The sequence shown here is derived from an EMBL/GenBank/DDBJ whole genome shotgun (WGS) entry which is preliminary data.</text>
</comment>
<feature type="domain" description="Ig-like" evidence="1">
    <location>
        <begin position="10"/>
        <end position="48"/>
    </location>
</feature>
<dbReference type="Gene3D" id="2.60.40.10">
    <property type="entry name" value="Immunoglobulins"/>
    <property type="match status" value="1"/>
</dbReference>
<proteinExistence type="predicted"/>